<reference evidence="3" key="1">
    <citation type="journal article" date="2011" name="Nat. Commun.">
        <title>Effector diversification within compartments of the Leptosphaeria maculans genome affected by Repeat-Induced Point mutations.</title>
        <authorList>
            <person name="Rouxel T."/>
            <person name="Grandaubert J."/>
            <person name="Hane J.K."/>
            <person name="Hoede C."/>
            <person name="van de Wouw A.P."/>
            <person name="Couloux A."/>
            <person name="Dominguez V."/>
            <person name="Anthouard V."/>
            <person name="Bally P."/>
            <person name="Bourras S."/>
            <person name="Cozijnsen A.J."/>
            <person name="Ciuffetti L.M."/>
            <person name="Degrave A."/>
            <person name="Dilmaghani A."/>
            <person name="Duret L."/>
            <person name="Fudal I."/>
            <person name="Goodwin S.B."/>
            <person name="Gout L."/>
            <person name="Glaser N."/>
            <person name="Linglin J."/>
            <person name="Kema G.H.J."/>
            <person name="Lapalu N."/>
            <person name="Lawrence C.B."/>
            <person name="May K."/>
            <person name="Meyer M."/>
            <person name="Ollivier B."/>
            <person name="Poulain J."/>
            <person name="Schoch C.L."/>
            <person name="Simon A."/>
            <person name="Spatafora J.W."/>
            <person name="Stachowiak A."/>
            <person name="Turgeon B.G."/>
            <person name="Tyler B.M."/>
            <person name="Vincent D."/>
            <person name="Weissenbach J."/>
            <person name="Amselem J."/>
            <person name="Quesneville H."/>
            <person name="Oliver R.P."/>
            <person name="Wincker P."/>
            <person name="Balesdent M.-H."/>
            <person name="Howlett B.J."/>
        </authorList>
    </citation>
    <scope>NUCLEOTIDE SEQUENCE [LARGE SCALE GENOMIC DNA]</scope>
    <source>
        <strain evidence="3">JN3 / isolate v23.1.3 / race Av1-4-5-6-7-8</strain>
    </source>
</reference>
<dbReference type="Proteomes" id="UP000002668">
    <property type="component" value="Genome"/>
</dbReference>
<protein>
    <recommendedName>
        <fullName evidence="1">Homing endonuclease LAGLIDADG domain-containing protein</fullName>
    </recommendedName>
</protein>
<gene>
    <name evidence="2" type="ORF">LEMA_P124260.1</name>
</gene>
<dbReference type="GO" id="GO:0004519">
    <property type="term" value="F:endonuclease activity"/>
    <property type="evidence" value="ECO:0007669"/>
    <property type="project" value="InterPro"/>
</dbReference>
<dbReference type="Pfam" id="PF00961">
    <property type="entry name" value="LAGLIDADG_1"/>
    <property type="match status" value="1"/>
</dbReference>
<dbReference type="AlphaFoldDB" id="E4ZQ98"/>
<dbReference type="InParanoid" id="E4ZQ98"/>
<accession>E4ZQ98</accession>
<dbReference type="PANTHER" id="PTHR36181">
    <property type="entry name" value="INTRON-ENCODED ENDONUCLEASE AI3-RELATED"/>
    <property type="match status" value="1"/>
</dbReference>
<feature type="domain" description="Homing endonuclease LAGLIDADG" evidence="1">
    <location>
        <begin position="63"/>
        <end position="141"/>
    </location>
</feature>
<dbReference type="Gene3D" id="3.10.28.10">
    <property type="entry name" value="Homing endonucleases"/>
    <property type="match status" value="2"/>
</dbReference>
<dbReference type="InterPro" id="IPR027434">
    <property type="entry name" value="Homing_endonucl"/>
</dbReference>
<dbReference type="STRING" id="985895.E4ZQ98"/>
<evidence type="ECO:0000313" key="2">
    <source>
        <dbReference type="EMBL" id="CBX90008.1"/>
    </source>
</evidence>
<dbReference type="SUPFAM" id="SSF55608">
    <property type="entry name" value="Homing endonucleases"/>
    <property type="match status" value="2"/>
</dbReference>
<sequence>MIKTNLLHPWFITGLIDAEGSFGVVIIKDDSRYSGFAISIFLEMGLNFKDKDLLLRIKNTFGVGYAVQLVFKITQHNRDNELLKGISEYFACGRIENRKTNASDFTVNSFKSFEEKIIPFFTKYPLQGSKLLNFQDFKEVVEIMKEKGHLTEKGLQKINLIKANMNYGREENKE</sequence>
<dbReference type="InterPro" id="IPR004860">
    <property type="entry name" value="LAGLIDADG_dom"/>
</dbReference>
<dbReference type="PANTHER" id="PTHR36181:SF4">
    <property type="entry name" value="LAGLIDADG ENDONUCLEASE"/>
    <property type="match status" value="1"/>
</dbReference>
<dbReference type="EMBL" id="FP929115">
    <property type="protein sequence ID" value="CBX90008.1"/>
    <property type="molecule type" value="Genomic_DNA"/>
</dbReference>
<evidence type="ECO:0000313" key="3">
    <source>
        <dbReference type="Proteomes" id="UP000002668"/>
    </source>
</evidence>
<dbReference type="VEuPathDB" id="FungiDB:LEMA_P124260.1"/>
<dbReference type="HOGENOM" id="CLU_126084_0_0_1"/>
<keyword evidence="3" id="KW-1185">Reference proteome</keyword>
<organism evidence="3">
    <name type="scientific">Leptosphaeria maculans (strain JN3 / isolate v23.1.3 / race Av1-4-5-6-7-8)</name>
    <name type="common">Blackleg fungus</name>
    <name type="synonym">Phoma lingam</name>
    <dbReference type="NCBI Taxonomy" id="985895"/>
    <lineage>
        <taxon>Eukaryota</taxon>
        <taxon>Fungi</taxon>
        <taxon>Dikarya</taxon>
        <taxon>Ascomycota</taxon>
        <taxon>Pezizomycotina</taxon>
        <taxon>Dothideomycetes</taxon>
        <taxon>Pleosporomycetidae</taxon>
        <taxon>Pleosporales</taxon>
        <taxon>Pleosporineae</taxon>
        <taxon>Leptosphaeriaceae</taxon>
        <taxon>Plenodomus</taxon>
        <taxon>Plenodomus lingam/Leptosphaeria maculans species complex</taxon>
    </lineage>
</organism>
<dbReference type="GO" id="GO:0005739">
    <property type="term" value="C:mitochondrion"/>
    <property type="evidence" value="ECO:0007669"/>
    <property type="project" value="UniProtKB-ARBA"/>
</dbReference>
<dbReference type="OrthoDB" id="3658854at2759"/>
<dbReference type="InterPro" id="IPR051289">
    <property type="entry name" value="LAGLIDADG_Endonuclease"/>
</dbReference>
<evidence type="ECO:0000259" key="1">
    <source>
        <dbReference type="Pfam" id="PF00961"/>
    </source>
</evidence>
<proteinExistence type="predicted"/>
<name>E4ZQ98_LEPMJ</name>